<keyword evidence="3" id="KW-1185">Reference proteome</keyword>
<feature type="domain" description="Peptidase S9 prolyl oligopeptidase catalytic" evidence="1">
    <location>
        <begin position="6"/>
        <end position="52"/>
    </location>
</feature>
<name>A0A9P9K0R0_FUSRE</name>
<reference evidence="2" key="1">
    <citation type="journal article" date="2021" name="Nat. Commun.">
        <title>Genetic determinants of endophytism in the Arabidopsis root mycobiome.</title>
        <authorList>
            <person name="Mesny F."/>
            <person name="Miyauchi S."/>
            <person name="Thiergart T."/>
            <person name="Pickel B."/>
            <person name="Atanasova L."/>
            <person name="Karlsson M."/>
            <person name="Huettel B."/>
            <person name="Barry K.W."/>
            <person name="Haridas S."/>
            <person name="Chen C."/>
            <person name="Bauer D."/>
            <person name="Andreopoulos W."/>
            <person name="Pangilinan J."/>
            <person name="LaButti K."/>
            <person name="Riley R."/>
            <person name="Lipzen A."/>
            <person name="Clum A."/>
            <person name="Drula E."/>
            <person name="Henrissat B."/>
            <person name="Kohler A."/>
            <person name="Grigoriev I.V."/>
            <person name="Martin F.M."/>
            <person name="Hacquard S."/>
        </authorList>
    </citation>
    <scope>NUCLEOTIDE SEQUENCE</scope>
    <source>
        <strain evidence="2">MPI-CAGE-AT-0023</strain>
    </source>
</reference>
<dbReference type="Proteomes" id="UP000720189">
    <property type="component" value="Unassembled WGS sequence"/>
</dbReference>
<protein>
    <recommendedName>
        <fullName evidence="1">Peptidase S9 prolyl oligopeptidase catalytic domain-containing protein</fullName>
    </recommendedName>
</protein>
<dbReference type="GeneID" id="70223476"/>
<sequence>MTNGKSHTDMRRVLLAGESAGGYLALQLALRHPSDFRAIIASYLMIDMQSDYFCKAYMK</sequence>
<proteinExistence type="predicted"/>
<dbReference type="AlphaFoldDB" id="A0A9P9K0R0"/>
<organism evidence="2 3">
    <name type="scientific">Fusarium redolens</name>
    <dbReference type="NCBI Taxonomy" id="48865"/>
    <lineage>
        <taxon>Eukaryota</taxon>
        <taxon>Fungi</taxon>
        <taxon>Dikarya</taxon>
        <taxon>Ascomycota</taxon>
        <taxon>Pezizomycotina</taxon>
        <taxon>Sordariomycetes</taxon>
        <taxon>Hypocreomycetidae</taxon>
        <taxon>Hypocreales</taxon>
        <taxon>Nectriaceae</taxon>
        <taxon>Fusarium</taxon>
        <taxon>Fusarium redolens species complex</taxon>
    </lineage>
</organism>
<dbReference type="OrthoDB" id="19653at2759"/>
<dbReference type="Gene3D" id="3.40.50.1820">
    <property type="entry name" value="alpha/beta hydrolase"/>
    <property type="match status" value="1"/>
</dbReference>
<gene>
    <name evidence="2" type="ORF">BKA55DRAFT_576832</name>
</gene>
<dbReference type="GO" id="GO:0008236">
    <property type="term" value="F:serine-type peptidase activity"/>
    <property type="evidence" value="ECO:0007669"/>
    <property type="project" value="InterPro"/>
</dbReference>
<comment type="caution">
    <text evidence="2">The sequence shown here is derived from an EMBL/GenBank/DDBJ whole genome shotgun (WGS) entry which is preliminary data.</text>
</comment>
<dbReference type="GO" id="GO:0006508">
    <property type="term" value="P:proteolysis"/>
    <property type="evidence" value="ECO:0007669"/>
    <property type="project" value="InterPro"/>
</dbReference>
<dbReference type="RefSeq" id="XP_046045760.1">
    <property type="nucleotide sequence ID" value="XM_046193522.1"/>
</dbReference>
<dbReference type="InterPro" id="IPR001375">
    <property type="entry name" value="Peptidase_S9_cat"/>
</dbReference>
<dbReference type="EMBL" id="JAGMUX010000014">
    <property type="protein sequence ID" value="KAH7239966.1"/>
    <property type="molecule type" value="Genomic_DNA"/>
</dbReference>
<evidence type="ECO:0000259" key="1">
    <source>
        <dbReference type="Pfam" id="PF00326"/>
    </source>
</evidence>
<dbReference type="SUPFAM" id="SSF53474">
    <property type="entry name" value="alpha/beta-Hydrolases"/>
    <property type="match status" value="1"/>
</dbReference>
<accession>A0A9P9K0R0</accession>
<evidence type="ECO:0000313" key="3">
    <source>
        <dbReference type="Proteomes" id="UP000720189"/>
    </source>
</evidence>
<dbReference type="InterPro" id="IPR029058">
    <property type="entry name" value="AB_hydrolase_fold"/>
</dbReference>
<dbReference type="Pfam" id="PF00326">
    <property type="entry name" value="Peptidase_S9"/>
    <property type="match status" value="1"/>
</dbReference>
<evidence type="ECO:0000313" key="2">
    <source>
        <dbReference type="EMBL" id="KAH7239966.1"/>
    </source>
</evidence>